<dbReference type="Pfam" id="PF07690">
    <property type="entry name" value="MFS_1"/>
    <property type="match status" value="1"/>
</dbReference>
<feature type="transmembrane region" description="Helical" evidence="8">
    <location>
        <begin position="197"/>
        <end position="221"/>
    </location>
</feature>
<dbReference type="OrthoDB" id="9814303at2"/>
<keyword evidence="6 8" id="KW-1133">Transmembrane helix</keyword>
<feature type="transmembrane region" description="Helical" evidence="8">
    <location>
        <begin position="156"/>
        <end position="176"/>
    </location>
</feature>
<dbReference type="HOGENOM" id="CLU_001265_47_1_6"/>
<evidence type="ECO:0000256" key="3">
    <source>
        <dbReference type="ARBA" id="ARBA00022448"/>
    </source>
</evidence>
<feature type="transmembrane region" description="Helical" evidence="8">
    <location>
        <begin position="38"/>
        <end position="56"/>
    </location>
</feature>
<evidence type="ECO:0000259" key="9">
    <source>
        <dbReference type="PROSITE" id="PS50850"/>
    </source>
</evidence>
<evidence type="ECO:0000256" key="8">
    <source>
        <dbReference type="RuleBase" id="RU365088"/>
    </source>
</evidence>
<evidence type="ECO:0000313" key="11">
    <source>
        <dbReference type="Proteomes" id="UP000030341"/>
    </source>
</evidence>
<feature type="transmembrane region" description="Helical" evidence="8">
    <location>
        <begin position="241"/>
        <end position="261"/>
    </location>
</feature>
<evidence type="ECO:0000313" key="10">
    <source>
        <dbReference type="EMBL" id="AIY65116.1"/>
    </source>
</evidence>
<dbReference type="KEGG" id="pseo:OM33_08065"/>
<dbReference type="GO" id="GO:0005886">
    <property type="term" value="C:plasma membrane"/>
    <property type="evidence" value="ECO:0007669"/>
    <property type="project" value="UniProtKB-SubCell"/>
</dbReference>
<evidence type="ECO:0000256" key="1">
    <source>
        <dbReference type="ARBA" id="ARBA00004651"/>
    </source>
</evidence>
<dbReference type="InterPro" id="IPR004812">
    <property type="entry name" value="Efflux_drug-R_Bcr/CmlA"/>
</dbReference>
<keyword evidence="11" id="KW-1185">Reference proteome</keyword>
<dbReference type="Gene3D" id="1.20.1720.10">
    <property type="entry name" value="Multidrug resistance protein D"/>
    <property type="match status" value="1"/>
</dbReference>
<evidence type="ECO:0000256" key="7">
    <source>
        <dbReference type="ARBA" id="ARBA00023136"/>
    </source>
</evidence>
<organism evidence="10 11">
    <name type="scientific">Pseudoalteromonas piratica</name>
    <dbReference type="NCBI Taxonomy" id="1348114"/>
    <lineage>
        <taxon>Bacteria</taxon>
        <taxon>Pseudomonadati</taxon>
        <taxon>Pseudomonadota</taxon>
        <taxon>Gammaproteobacteria</taxon>
        <taxon>Alteromonadales</taxon>
        <taxon>Pseudoalteromonadaceae</taxon>
        <taxon>Pseudoalteromonas</taxon>
    </lineage>
</organism>
<protein>
    <recommendedName>
        <fullName evidence="8">Bcr/CflA family efflux transporter</fullName>
    </recommendedName>
</protein>
<evidence type="ECO:0000256" key="5">
    <source>
        <dbReference type="ARBA" id="ARBA00022692"/>
    </source>
</evidence>
<gene>
    <name evidence="10" type="ORF">OM33_08065</name>
</gene>
<feature type="transmembrane region" description="Helical" evidence="8">
    <location>
        <begin position="68"/>
        <end position="86"/>
    </location>
</feature>
<dbReference type="PROSITE" id="PS00216">
    <property type="entry name" value="SUGAR_TRANSPORT_1"/>
    <property type="match status" value="1"/>
</dbReference>
<dbReference type="GO" id="GO:1990961">
    <property type="term" value="P:xenobiotic detoxification by transmembrane export across the plasma membrane"/>
    <property type="evidence" value="ECO:0007669"/>
    <property type="project" value="InterPro"/>
</dbReference>
<feature type="transmembrane region" description="Helical" evidence="8">
    <location>
        <begin position="126"/>
        <end position="150"/>
    </location>
</feature>
<keyword evidence="7 8" id="KW-0472">Membrane</keyword>
<evidence type="ECO:0000256" key="4">
    <source>
        <dbReference type="ARBA" id="ARBA00022475"/>
    </source>
</evidence>
<dbReference type="GO" id="GO:0042910">
    <property type="term" value="F:xenobiotic transmembrane transporter activity"/>
    <property type="evidence" value="ECO:0007669"/>
    <property type="project" value="InterPro"/>
</dbReference>
<evidence type="ECO:0000256" key="2">
    <source>
        <dbReference type="ARBA" id="ARBA00006236"/>
    </source>
</evidence>
<keyword evidence="8" id="KW-0997">Cell inner membrane</keyword>
<dbReference type="AlphaFoldDB" id="A0A0A7EGF1"/>
<dbReference type="eggNOG" id="COG2814">
    <property type="taxonomic scope" value="Bacteria"/>
</dbReference>
<dbReference type="NCBIfam" id="TIGR00710">
    <property type="entry name" value="efflux_Bcr_CflA"/>
    <property type="match status" value="1"/>
</dbReference>
<comment type="caution">
    <text evidence="8">Lacks conserved residue(s) required for the propagation of feature annotation.</text>
</comment>
<feature type="transmembrane region" description="Helical" evidence="8">
    <location>
        <begin position="268"/>
        <end position="290"/>
    </location>
</feature>
<dbReference type="InterPro" id="IPR036259">
    <property type="entry name" value="MFS_trans_sf"/>
</dbReference>
<feature type="domain" description="Major facilitator superfamily (MFS) profile" evidence="9">
    <location>
        <begin position="1"/>
        <end position="385"/>
    </location>
</feature>
<sequence>MLKLALVLLVIFCPLAIDLYLPAMPLMATELSSSITHIQTSITAFMVCVGLAQLILGPLSDRFGRRKIAIFGVVTYFIGALFAASAETVSLLIIARIIQGVGAAATFVSTFALVRDNYNANKSAQVISYLNGIVCFIPALAPILGAWLTVQFGWQSNFYFLASFALVSLLILIFAIPKKASNTPQGKHQAKVSYWQIFSHPTFLFNATICMLSMSAILAFVAQAPNYLMTQQGLDEKSFTFWFGINATVSIIGSFLAPQLIKKATSLALMIGLLLMISAGCLVIAFQLAFTNVTSFMIAIFIGSIGFAFSMGAAAGNALAPFKQNAGKASALLGMMQMSGAGLIVSLTQYLPIAIPYIIACHLLSVLPFLIRLKQHDNEPLAAYS</sequence>
<feature type="transmembrane region" description="Helical" evidence="8">
    <location>
        <begin position="92"/>
        <end position="114"/>
    </location>
</feature>
<dbReference type="SUPFAM" id="SSF103473">
    <property type="entry name" value="MFS general substrate transporter"/>
    <property type="match status" value="1"/>
</dbReference>
<feature type="transmembrane region" description="Helical" evidence="8">
    <location>
        <begin position="296"/>
        <end position="319"/>
    </location>
</feature>
<dbReference type="InterPro" id="IPR005829">
    <property type="entry name" value="Sugar_transporter_CS"/>
</dbReference>
<dbReference type="PANTHER" id="PTHR42718:SF9">
    <property type="entry name" value="MAJOR FACILITATOR SUPERFAMILY MULTIDRUG TRANSPORTER MFSC"/>
    <property type="match status" value="1"/>
</dbReference>
<comment type="similarity">
    <text evidence="2 8">Belongs to the major facilitator superfamily. Bcr/CmlA family.</text>
</comment>
<proteinExistence type="inferred from homology"/>
<dbReference type="STRING" id="1348114.OM33_08065"/>
<dbReference type="InterPro" id="IPR011701">
    <property type="entry name" value="MFS"/>
</dbReference>
<dbReference type="RefSeq" id="WP_038640704.1">
    <property type="nucleotide sequence ID" value="NZ_CP009888.1"/>
</dbReference>
<dbReference type="Proteomes" id="UP000030341">
    <property type="component" value="Chromosome 1"/>
</dbReference>
<name>A0A0A7EGF1_9GAMM</name>
<reference evidence="10 11" key="1">
    <citation type="submission" date="2014-11" db="EMBL/GenBank/DDBJ databases">
        <title>Complete Genome Sequence of Pseudoalteromonas sp. Strain OCN003 Isolated from Kaneohe Bay, Oahu, Hawaii.</title>
        <authorList>
            <person name="Beurmann S."/>
            <person name="Videau P."/>
            <person name="Ushijima B."/>
            <person name="Smith A.M."/>
            <person name="Aeby G.S."/>
            <person name="Callahan S.M."/>
            <person name="Belcaid M."/>
        </authorList>
    </citation>
    <scope>NUCLEOTIDE SEQUENCE [LARGE SCALE GENOMIC DNA]</scope>
    <source>
        <strain evidence="10 11">OCN003</strain>
    </source>
</reference>
<keyword evidence="4" id="KW-1003">Cell membrane</keyword>
<keyword evidence="3 8" id="KW-0813">Transport</keyword>
<keyword evidence="5 8" id="KW-0812">Transmembrane</keyword>
<dbReference type="EMBL" id="CP009888">
    <property type="protein sequence ID" value="AIY65116.1"/>
    <property type="molecule type" value="Genomic_DNA"/>
</dbReference>
<dbReference type="PROSITE" id="PS50850">
    <property type="entry name" value="MFS"/>
    <property type="match status" value="1"/>
</dbReference>
<comment type="subcellular location">
    <subcellularLocation>
        <location evidence="8">Cell inner membrane</location>
        <topology evidence="8">Multi-pass membrane protein</topology>
    </subcellularLocation>
    <subcellularLocation>
        <location evidence="1">Cell membrane</location>
        <topology evidence="1">Multi-pass membrane protein</topology>
    </subcellularLocation>
</comment>
<dbReference type="InterPro" id="IPR020846">
    <property type="entry name" value="MFS_dom"/>
</dbReference>
<dbReference type="CDD" id="cd17320">
    <property type="entry name" value="MFS_MdfA_MDR_like"/>
    <property type="match status" value="1"/>
</dbReference>
<evidence type="ECO:0000256" key="6">
    <source>
        <dbReference type="ARBA" id="ARBA00022989"/>
    </source>
</evidence>
<dbReference type="PANTHER" id="PTHR42718">
    <property type="entry name" value="MAJOR FACILITATOR SUPERFAMILY MULTIDRUG TRANSPORTER MFSC"/>
    <property type="match status" value="1"/>
</dbReference>
<accession>A0A0A7EGF1</accession>